<dbReference type="EMBL" id="OU503044">
    <property type="protein sequence ID" value="CAI9767846.1"/>
    <property type="molecule type" value="Genomic_DNA"/>
</dbReference>
<feature type="region of interest" description="Disordered" evidence="1">
    <location>
        <begin position="61"/>
        <end position="111"/>
    </location>
</feature>
<dbReference type="PANTHER" id="PTHR36378">
    <property type="entry name" value="COTTON FIBER PROTEIN"/>
    <property type="match status" value="1"/>
</dbReference>
<dbReference type="InterPro" id="IPR008480">
    <property type="entry name" value="DUF761_pln"/>
</dbReference>
<dbReference type="AlphaFoldDB" id="A0AAD2DXX9"/>
<proteinExistence type="predicted"/>
<dbReference type="PANTHER" id="PTHR36378:SF1">
    <property type="entry name" value="COTTON FIBER PROTEIN"/>
    <property type="match status" value="1"/>
</dbReference>
<dbReference type="Proteomes" id="UP000834106">
    <property type="component" value="Chromosome 9"/>
</dbReference>
<evidence type="ECO:0000313" key="3">
    <source>
        <dbReference type="Proteomes" id="UP000834106"/>
    </source>
</evidence>
<organism evidence="2 3">
    <name type="scientific">Fraxinus pennsylvanica</name>
    <dbReference type="NCBI Taxonomy" id="56036"/>
    <lineage>
        <taxon>Eukaryota</taxon>
        <taxon>Viridiplantae</taxon>
        <taxon>Streptophyta</taxon>
        <taxon>Embryophyta</taxon>
        <taxon>Tracheophyta</taxon>
        <taxon>Spermatophyta</taxon>
        <taxon>Magnoliopsida</taxon>
        <taxon>eudicotyledons</taxon>
        <taxon>Gunneridae</taxon>
        <taxon>Pentapetalae</taxon>
        <taxon>asterids</taxon>
        <taxon>lamiids</taxon>
        <taxon>Lamiales</taxon>
        <taxon>Oleaceae</taxon>
        <taxon>Oleeae</taxon>
        <taxon>Fraxinus</taxon>
    </lineage>
</organism>
<evidence type="ECO:0000256" key="1">
    <source>
        <dbReference type="SAM" id="MobiDB-lite"/>
    </source>
</evidence>
<reference evidence="2" key="1">
    <citation type="submission" date="2023-05" db="EMBL/GenBank/DDBJ databases">
        <authorList>
            <person name="Huff M."/>
        </authorList>
    </citation>
    <scope>NUCLEOTIDE SEQUENCE</scope>
</reference>
<keyword evidence="3" id="KW-1185">Reference proteome</keyword>
<name>A0AAD2DXX9_9LAMI</name>
<dbReference type="Pfam" id="PF05553">
    <property type="entry name" value="DUF761"/>
    <property type="match status" value="1"/>
</dbReference>
<accession>A0AAD2DXX9</accession>
<evidence type="ECO:0000313" key="2">
    <source>
        <dbReference type="EMBL" id="CAI9767846.1"/>
    </source>
</evidence>
<sequence>MSKDESINGIINNVDFSVVVESGIANDVNNKPRQPMVNEGKKKKRGAFSLLKSAIFMLRKSQNKRPAKSDKSKVDSSNGNWQKIVGSIRPLHLQDDNSPPPSNPSLSTSTSVENFNDLLRPASPYSSVASSSASPITGGAMSQYASANNLQELDEEDGYDSDKVFDSLAGDEMIDAKAEEFINRFYQQMRRQNLEN</sequence>
<protein>
    <submittedName>
        <fullName evidence="2">Uncharacterized protein</fullName>
    </submittedName>
</protein>
<gene>
    <name evidence="2" type="ORF">FPE_LOCUS15276</name>
</gene>